<dbReference type="EMBL" id="JAVREH010000059">
    <property type="protein sequence ID" value="MDT0263917.1"/>
    <property type="molecule type" value="Genomic_DNA"/>
</dbReference>
<proteinExistence type="inferred from homology"/>
<evidence type="ECO:0000313" key="4">
    <source>
        <dbReference type="EMBL" id="MDT0263917.1"/>
    </source>
</evidence>
<gene>
    <name evidence="4" type="ORF">RM423_21305</name>
</gene>
<dbReference type="Proteomes" id="UP001183176">
    <property type="component" value="Unassembled WGS sequence"/>
</dbReference>
<dbReference type="RefSeq" id="WP_311425060.1">
    <property type="nucleotide sequence ID" value="NZ_JAVREH010000059.1"/>
</dbReference>
<dbReference type="InterPro" id="IPR038622">
    <property type="entry name" value="CDPS_sf"/>
</dbReference>
<keyword evidence="2" id="KW-0808">Transferase</keyword>
<evidence type="ECO:0000256" key="2">
    <source>
        <dbReference type="ARBA" id="ARBA00022679"/>
    </source>
</evidence>
<sequence>MSSTRAATSGMVACDVVGTVRTYKTKIASVAPTGMREHYATLGSGFLGVSLENDEFGPAKLQSMIRWLDRKFTRTAVLIGDSIHRITLETVRGLPEPQALNTAMRMGDDVVATIDGMSAAGDTPILRCSEIQTRPDYARAFQQLTQLFDADDAFRRSVLGFSERFQRRNGVPGDAANLDWKVRRSCEYFLEEFAVFACLVSDGFRVMAYPGAFSTLTEIAHGEHGGVPSDLKDLVVVSLDLKGTGS</sequence>
<accession>A0ABU2JG56</accession>
<evidence type="ECO:0000313" key="5">
    <source>
        <dbReference type="Proteomes" id="UP001183176"/>
    </source>
</evidence>
<name>A0ABU2JG56_9ACTN</name>
<organism evidence="4 5">
    <name type="scientific">Jatrophihabitans lederbergiae</name>
    <dbReference type="NCBI Taxonomy" id="3075547"/>
    <lineage>
        <taxon>Bacteria</taxon>
        <taxon>Bacillati</taxon>
        <taxon>Actinomycetota</taxon>
        <taxon>Actinomycetes</taxon>
        <taxon>Jatrophihabitantales</taxon>
        <taxon>Jatrophihabitantaceae</taxon>
        <taxon>Jatrophihabitans</taxon>
    </lineage>
</organism>
<dbReference type="InterPro" id="IPR030903">
    <property type="entry name" value="CDPS"/>
</dbReference>
<evidence type="ECO:0000256" key="1">
    <source>
        <dbReference type="ARBA" id="ARBA00006034"/>
    </source>
</evidence>
<keyword evidence="5" id="KW-1185">Reference proteome</keyword>
<evidence type="ECO:0000256" key="3">
    <source>
        <dbReference type="ARBA" id="ARBA00030771"/>
    </source>
</evidence>
<protein>
    <recommendedName>
        <fullName evidence="3">Cyclodipeptide synthase</fullName>
    </recommendedName>
</protein>
<comment type="similarity">
    <text evidence="1">Belongs to the CDPS family.</text>
</comment>
<dbReference type="NCBIfam" id="TIGR04539">
    <property type="entry name" value="tRNA_cyclodipep"/>
    <property type="match status" value="1"/>
</dbReference>
<dbReference type="Gene3D" id="3.40.50.11710">
    <property type="entry name" value="Cyclodipeptide synthase"/>
    <property type="match status" value="1"/>
</dbReference>
<comment type="caution">
    <text evidence="4">The sequence shown here is derived from an EMBL/GenBank/DDBJ whole genome shotgun (WGS) entry which is preliminary data.</text>
</comment>
<reference evidence="5" key="1">
    <citation type="submission" date="2023-07" db="EMBL/GenBank/DDBJ databases">
        <title>30 novel species of actinomycetes from the DSMZ collection.</title>
        <authorList>
            <person name="Nouioui I."/>
        </authorList>
    </citation>
    <scope>NUCLEOTIDE SEQUENCE [LARGE SCALE GENOMIC DNA]</scope>
    <source>
        <strain evidence="5">DSM 44399</strain>
    </source>
</reference>
<dbReference type="Pfam" id="PF16715">
    <property type="entry name" value="CDPS"/>
    <property type="match status" value="1"/>
</dbReference>